<gene>
    <name evidence="1" type="ORF">FWJ32_11650</name>
</gene>
<name>A0A5D8Q8P0_9THEO</name>
<dbReference type="GO" id="GO:0047429">
    <property type="term" value="F:nucleoside triphosphate diphosphatase activity"/>
    <property type="evidence" value="ECO:0007669"/>
    <property type="project" value="InterPro"/>
</dbReference>
<reference evidence="1 2" key="1">
    <citation type="submission" date="2019-08" db="EMBL/GenBank/DDBJ databases">
        <title>Calorimonas adulescens gen. nov., sp. nov., an anaerobic thermophilic bacterium from Sakhalin hot spring.</title>
        <authorList>
            <person name="Khomyakova M.A."/>
            <person name="Merkel A.Y."/>
            <person name="Novikov A."/>
            <person name="Bonch-Osmolovskaya E.A."/>
            <person name="Slobodkin A.I."/>
        </authorList>
    </citation>
    <scope>NUCLEOTIDE SEQUENCE [LARGE SCALE GENOMIC DNA]</scope>
    <source>
        <strain evidence="1 2">A05MB</strain>
    </source>
</reference>
<sequence length="92" mass="10498">MIEFYKTELLSSLSFLYGAMFKGKSDDDITDALSDIVLTAYLLGKRLGMDYSEIDAHVLDKIHLQIIEGHEAEVWYKDLSSLKTHITGRGEW</sequence>
<evidence type="ECO:0000313" key="2">
    <source>
        <dbReference type="Proteomes" id="UP000322976"/>
    </source>
</evidence>
<keyword evidence="2" id="KW-1185">Reference proteome</keyword>
<dbReference type="EMBL" id="VTPS01000022">
    <property type="protein sequence ID" value="TZE80881.1"/>
    <property type="molecule type" value="Genomic_DNA"/>
</dbReference>
<dbReference type="InterPro" id="IPR025984">
    <property type="entry name" value="DCTPP"/>
</dbReference>
<proteinExistence type="predicted"/>
<accession>A0A5D8Q8P0</accession>
<dbReference type="Pfam" id="PF12643">
    <property type="entry name" value="MazG-like"/>
    <property type="match status" value="1"/>
</dbReference>
<evidence type="ECO:0000313" key="1">
    <source>
        <dbReference type="EMBL" id="TZE80881.1"/>
    </source>
</evidence>
<comment type="caution">
    <text evidence="1">The sequence shown here is derived from an EMBL/GenBank/DDBJ whole genome shotgun (WGS) entry which is preliminary data.</text>
</comment>
<evidence type="ECO:0008006" key="3">
    <source>
        <dbReference type="Google" id="ProtNLM"/>
    </source>
</evidence>
<organism evidence="1 2">
    <name type="scientific">Calorimonas adulescens</name>
    <dbReference type="NCBI Taxonomy" id="2606906"/>
    <lineage>
        <taxon>Bacteria</taxon>
        <taxon>Bacillati</taxon>
        <taxon>Bacillota</taxon>
        <taxon>Clostridia</taxon>
        <taxon>Thermoanaerobacterales</taxon>
        <taxon>Thermoanaerobacteraceae</taxon>
        <taxon>Calorimonas</taxon>
    </lineage>
</organism>
<dbReference type="Proteomes" id="UP000322976">
    <property type="component" value="Unassembled WGS sequence"/>
</dbReference>
<dbReference type="AlphaFoldDB" id="A0A5D8Q8P0"/>
<protein>
    <recommendedName>
        <fullName evidence="3">MazG-like family protein</fullName>
    </recommendedName>
</protein>
<dbReference type="GO" id="GO:0009143">
    <property type="term" value="P:nucleoside triphosphate catabolic process"/>
    <property type="evidence" value="ECO:0007669"/>
    <property type="project" value="InterPro"/>
</dbReference>